<dbReference type="AlphaFoldDB" id="A0A8H7W8I1"/>
<dbReference type="PANTHER" id="PTHR30615">
    <property type="entry name" value="UNCHARACTERIZED PROTEIN YJBQ-RELATED"/>
    <property type="match status" value="1"/>
</dbReference>
<dbReference type="PANTHER" id="PTHR30615:SF8">
    <property type="entry name" value="UPF0047 PROTEIN C4A8.02C"/>
    <property type="match status" value="1"/>
</dbReference>
<dbReference type="InterPro" id="IPR001602">
    <property type="entry name" value="UPF0047_YjbQ-like"/>
</dbReference>
<dbReference type="EMBL" id="JAFJYH010000248">
    <property type="protein sequence ID" value="KAG4414794.1"/>
    <property type="molecule type" value="Genomic_DNA"/>
</dbReference>
<dbReference type="Proteomes" id="UP000664132">
    <property type="component" value="Unassembled WGS sequence"/>
</dbReference>
<evidence type="ECO:0000256" key="1">
    <source>
        <dbReference type="ARBA" id="ARBA00005534"/>
    </source>
</evidence>
<comment type="caution">
    <text evidence="2">The sequence shown here is derived from an EMBL/GenBank/DDBJ whole genome shotgun (WGS) entry which is preliminary data.</text>
</comment>
<dbReference type="SUPFAM" id="SSF111038">
    <property type="entry name" value="YjbQ-like"/>
    <property type="match status" value="1"/>
</dbReference>
<evidence type="ECO:0000313" key="2">
    <source>
        <dbReference type="EMBL" id="KAG4414794.1"/>
    </source>
</evidence>
<protein>
    <submittedName>
        <fullName evidence="2">Uncharacterized protein</fullName>
    </submittedName>
</protein>
<accession>A0A8H7W8I1</accession>
<organism evidence="2 3">
    <name type="scientific">Cadophora malorum</name>
    <dbReference type="NCBI Taxonomy" id="108018"/>
    <lineage>
        <taxon>Eukaryota</taxon>
        <taxon>Fungi</taxon>
        <taxon>Dikarya</taxon>
        <taxon>Ascomycota</taxon>
        <taxon>Pezizomycotina</taxon>
        <taxon>Leotiomycetes</taxon>
        <taxon>Helotiales</taxon>
        <taxon>Ploettnerulaceae</taxon>
        <taxon>Cadophora</taxon>
    </lineage>
</organism>
<sequence length="144" mass="16295">MSWFQKSLTLPSKSRGSYLITDTIVKDLPEIKSYKVGLLNLFIQHTSCALSLNENWDEDVREDMSDALDRIAPEDRKGNLYRHSAEGLDDMPAHIKSALIGASVTIPIKDGKLATGTWQGIWYLEFRASKHQRKIMATIQGEKM</sequence>
<comment type="similarity">
    <text evidence="1">Belongs to the UPF0047 family.</text>
</comment>
<dbReference type="PROSITE" id="PS01314">
    <property type="entry name" value="UPF0047"/>
    <property type="match status" value="1"/>
</dbReference>
<dbReference type="NCBIfam" id="TIGR00149">
    <property type="entry name" value="TIGR00149_YjbQ"/>
    <property type="match status" value="1"/>
</dbReference>
<keyword evidence="3" id="KW-1185">Reference proteome</keyword>
<dbReference type="Gene3D" id="2.60.120.460">
    <property type="entry name" value="YjbQ-like"/>
    <property type="match status" value="1"/>
</dbReference>
<dbReference type="PIRSF" id="PIRSF004681">
    <property type="entry name" value="UCP004681"/>
    <property type="match status" value="1"/>
</dbReference>
<dbReference type="Pfam" id="PF01894">
    <property type="entry name" value="YjbQ"/>
    <property type="match status" value="1"/>
</dbReference>
<proteinExistence type="inferred from homology"/>
<name>A0A8H7W8I1_9HELO</name>
<dbReference type="OrthoDB" id="10255963at2759"/>
<evidence type="ECO:0000313" key="3">
    <source>
        <dbReference type="Proteomes" id="UP000664132"/>
    </source>
</evidence>
<reference evidence="2" key="1">
    <citation type="submission" date="2021-02" db="EMBL/GenBank/DDBJ databases">
        <title>Genome sequence Cadophora malorum strain M34.</title>
        <authorList>
            <person name="Stefanovic E."/>
            <person name="Vu D."/>
            <person name="Scully C."/>
            <person name="Dijksterhuis J."/>
            <person name="Roader J."/>
            <person name="Houbraken J."/>
        </authorList>
    </citation>
    <scope>NUCLEOTIDE SEQUENCE</scope>
    <source>
        <strain evidence="2">M34</strain>
    </source>
</reference>
<dbReference type="InterPro" id="IPR035917">
    <property type="entry name" value="YjbQ-like_sf"/>
</dbReference>
<gene>
    <name evidence="2" type="ORF">IFR04_012066</name>
</gene>